<evidence type="ECO:0000313" key="5">
    <source>
        <dbReference type="Proteomes" id="UP000199354"/>
    </source>
</evidence>
<dbReference type="NCBIfam" id="TIGR04183">
    <property type="entry name" value="Por_Secre_tail"/>
    <property type="match status" value="1"/>
</dbReference>
<dbReference type="InterPro" id="IPR026444">
    <property type="entry name" value="Secre_tail"/>
</dbReference>
<dbReference type="Proteomes" id="UP000199354">
    <property type="component" value="Unassembled WGS sequence"/>
</dbReference>
<gene>
    <name evidence="4" type="ORF">SAMN02927903_02684</name>
</gene>
<dbReference type="RefSeq" id="WP_091145021.1">
    <property type="nucleotide sequence ID" value="NZ_FMVF01000014.1"/>
</dbReference>
<sequence>MKTKLLSILFALCGITGNAQLDPITDGNLDAGSIVPKFQYQGNLYALASSGGQYGFYKINPTTNDVTQIQLSGELGSFNYSVWQLITYCGTDCYMRSGGLSPNYYNNEVYLNNFAVDYDNLKLDTQNNTLTIDGLGRGYGHVFSHRLFYSSLYRFKDFTTGDVSWNDQPSNWFSGQLAYNVNDEMILPIDWVDSQTGNTYKRLTKVNTDFGTNFGVVDDIDLTSAEIQIIDSFSYLKKPIFVNNKLLYIAGYQEANPNRIISVDVSNFDYNNLNLLSFDSTTHQGFDYIVLNDGVIFLHRMYNSETGYSHKWYKTDGINTAVEINNMPDANTNAQDFYLNYWFKTYSDTNGFISPAYGNASGGVGNAFVTIGNTTYFSTIDREAIECKLWKMSSINSAPELIHTYNASYLDTRASIIFAAEWQGNLIFLNIEDGLIYRYDGTELIADPQLNNLNCEGCRMADQPQYSISGILPTETNIFIFTNLGVFSIQESLSTTETELIQLQVYPNPANETLFFSKELKNITIYDLMGRTIKSFTGTHEKIEISDLSAGNYILKAEAEKGGKFIEKFVKH</sequence>
<feature type="signal peptide" evidence="2">
    <location>
        <begin position="1"/>
        <end position="21"/>
    </location>
</feature>
<organism evidence="4 5">
    <name type="scientific">Flavobacterium caeni</name>
    <dbReference type="NCBI Taxonomy" id="490189"/>
    <lineage>
        <taxon>Bacteria</taxon>
        <taxon>Pseudomonadati</taxon>
        <taxon>Bacteroidota</taxon>
        <taxon>Flavobacteriia</taxon>
        <taxon>Flavobacteriales</taxon>
        <taxon>Flavobacteriaceae</taxon>
        <taxon>Flavobacterium</taxon>
    </lineage>
</organism>
<evidence type="ECO:0000256" key="2">
    <source>
        <dbReference type="SAM" id="SignalP"/>
    </source>
</evidence>
<accession>A0A1G5JHJ5</accession>
<evidence type="ECO:0000313" key="4">
    <source>
        <dbReference type="EMBL" id="SCY87239.1"/>
    </source>
</evidence>
<dbReference type="STRING" id="490189.SAMN02927903_02684"/>
<evidence type="ECO:0000256" key="1">
    <source>
        <dbReference type="ARBA" id="ARBA00022729"/>
    </source>
</evidence>
<name>A0A1G5JHJ5_9FLAO</name>
<protein>
    <submittedName>
        <fullName evidence="4">Por secretion system C-terminal sorting domain-containing protein</fullName>
    </submittedName>
</protein>
<keyword evidence="1 2" id="KW-0732">Signal</keyword>
<feature type="domain" description="Secretion system C-terminal sorting" evidence="3">
    <location>
        <begin position="505"/>
        <end position="569"/>
    </location>
</feature>
<keyword evidence="5" id="KW-1185">Reference proteome</keyword>
<dbReference type="OrthoDB" id="954626at2"/>
<dbReference type="EMBL" id="FMVF01000014">
    <property type="protein sequence ID" value="SCY87239.1"/>
    <property type="molecule type" value="Genomic_DNA"/>
</dbReference>
<dbReference type="Pfam" id="PF18962">
    <property type="entry name" value="Por_Secre_tail"/>
    <property type="match status" value="1"/>
</dbReference>
<reference evidence="4 5" key="1">
    <citation type="submission" date="2016-10" db="EMBL/GenBank/DDBJ databases">
        <authorList>
            <person name="de Groot N.N."/>
        </authorList>
    </citation>
    <scope>NUCLEOTIDE SEQUENCE [LARGE SCALE GENOMIC DNA]</scope>
    <source>
        <strain evidence="4 5">CGMCC 1.7031</strain>
    </source>
</reference>
<proteinExistence type="predicted"/>
<dbReference type="AlphaFoldDB" id="A0A1G5JHJ5"/>
<feature type="chain" id="PRO_5011534218" evidence="2">
    <location>
        <begin position="22"/>
        <end position="572"/>
    </location>
</feature>
<evidence type="ECO:0000259" key="3">
    <source>
        <dbReference type="Pfam" id="PF18962"/>
    </source>
</evidence>